<dbReference type="InterPro" id="IPR036390">
    <property type="entry name" value="WH_DNA-bd_sf"/>
</dbReference>
<proteinExistence type="predicted"/>
<evidence type="ECO:0000256" key="2">
    <source>
        <dbReference type="ARBA" id="ARBA00023125"/>
    </source>
</evidence>
<dbReference type="PROSITE" id="PS50995">
    <property type="entry name" value="HTH_MARR_2"/>
    <property type="match status" value="1"/>
</dbReference>
<accession>A0A9Q4PX87</accession>
<keyword evidence="1" id="KW-0805">Transcription regulation</keyword>
<keyword evidence="2" id="KW-0238">DNA-binding</keyword>
<dbReference type="InterPro" id="IPR036388">
    <property type="entry name" value="WH-like_DNA-bd_sf"/>
</dbReference>
<dbReference type="PANTHER" id="PTHR42756:SF1">
    <property type="entry name" value="TRANSCRIPTIONAL REPRESSOR OF EMRAB OPERON"/>
    <property type="match status" value="1"/>
</dbReference>
<name>A0A9Q4PX87_9EURY</name>
<dbReference type="InterPro" id="IPR000835">
    <property type="entry name" value="HTH_MarR-typ"/>
</dbReference>
<evidence type="ECO:0000256" key="1">
    <source>
        <dbReference type="ARBA" id="ARBA00023015"/>
    </source>
</evidence>
<dbReference type="SUPFAM" id="SSF46785">
    <property type="entry name" value="Winged helix' DNA-binding domain"/>
    <property type="match status" value="1"/>
</dbReference>
<dbReference type="RefSeq" id="WP_274924967.1">
    <property type="nucleotide sequence ID" value="NZ_JAKELO010000002.1"/>
</dbReference>
<organism evidence="5 6">
    <name type="scientific">Methanogenium marinum</name>
    <dbReference type="NCBI Taxonomy" id="348610"/>
    <lineage>
        <taxon>Archaea</taxon>
        <taxon>Methanobacteriati</taxon>
        <taxon>Methanobacteriota</taxon>
        <taxon>Stenosarchaea group</taxon>
        <taxon>Methanomicrobia</taxon>
        <taxon>Methanomicrobiales</taxon>
        <taxon>Methanomicrobiaceae</taxon>
        <taxon>Methanogenium</taxon>
    </lineage>
</organism>
<reference evidence="5" key="1">
    <citation type="submission" date="2022-01" db="EMBL/GenBank/DDBJ databases">
        <title>Draft genome of Methanogenium marinum DSM 15558.</title>
        <authorList>
            <person name="Chen S.-C."/>
            <person name="You Y.-T."/>
        </authorList>
    </citation>
    <scope>NUCLEOTIDE SEQUENCE</scope>
    <source>
        <strain evidence="5">DSM 15558</strain>
    </source>
</reference>
<keyword evidence="6" id="KW-1185">Reference proteome</keyword>
<gene>
    <name evidence="5" type="ORF">L0665_06895</name>
</gene>
<evidence type="ECO:0000313" key="5">
    <source>
        <dbReference type="EMBL" id="MDE4908336.1"/>
    </source>
</evidence>
<dbReference type="Pfam" id="PF01047">
    <property type="entry name" value="MarR"/>
    <property type="match status" value="1"/>
</dbReference>
<keyword evidence="3" id="KW-0804">Transcription</keyword>
<dbReference type="GO" id="GO:0003700">
    <property type="term" value="F:DNA-binding transcription factor activity"/>
    <property type="evidence" value="ECO:0007669"/>
    <property type="project" value="InterPro"/>
</dbReference>
<sequence length="159" mass="17929">MNVPFPPDLPIGALLSIIHRNRNILLNEHTGRMGITAGAVGPIIYLSKHPDATQDEISRRLMIDKAAIARTIHRLEEEGCIIRIPDETNRRKFCIFMTEKGRRVAEKVIAAADTVDHEITGNLPEEAQTYLMPILRSMAYTSSTMADREFDINDRESTD</sequence>
<dbReference type="Gene3D" id="1.10.10.10">
    <property type="entry name" value="Winged helix-like DNA-binding domain superfamily/Winged helix DNA-binding domain"/>
    <property type="match status" value="1"/>
</dbReference>
<dbReference type="GO" id="GO:0003677">
    <property type="term" value="F:DNA binding"/>
    <property type="evidence" value="ECO:0007669"/>
    <property type="project" value="UniProtKB-KW"/>
</dbReference>
<evidence type="ECO:0000256" key="3">
    <source>
        <dbReference type="ARBA" id="ARBA00023163"/>
    </source>
</evidence>
<dbReference type="AlphaFoldDB" id="A0A9Q4PX87"/>
<dbReference type="EMBL" id="JAKELO010000002">
    <property type="protein sequence ID" value="MDE4908336.1"/>
    <property type="molecule type" value="Genomic_DNA"/>
</dbReference>
<dbReference type="PANTHER" id="PTHR42756">
    <property type="entry name" value="TRANSCRIPTIONAL REGULATOR, MARR"/>
    <property type="match status" value="1"/>
</dbReference>
<dbReference type="Proteomes" id="UP001143747">
    <property type="component" value="Unassembled WGS sequence"/>
</dbReference>
<comment type="caution">
    <text evidence="5">The sequence shown here is derived from an EMBL/GenBank/DDBJ whole genome shotgun (WGS) entry which is preliminary data.</text>
</comment>
<feature type="domain" description="HTH marR-type" evidence="4">
    <location>
        <begin position="8"/>
        <end position="140"/>
    </location>
</feature>
<evidence type="ECO:0000259" key="4">
    <source>
        <dbReference type="PROSITE" id="PS50995"/>
    </source>
</evidence>
<protein>
    <submittedName>
        <fullName evidence="5">MarR family transcriptional regulator</fullName>
    </submittedName>
</protein>
<dbReference type="SMART" id="SM00347">
    <property type="entry name" value="HTH_MARR"/>
    <property type="match status" value="1"/>
</dbReference>
<dbReference type="PRINTS" id="PR00598">
    <property type="entry name" value="HTHMARR"/>
</dbReference>
<evidence type="ECO:0000313" key="6">
    <source>
        <dbReference type="Proteomes" id="UP001143747"/>
    </source>
</evidence>